<sequence length="221" mass="25305">MDSSTQISKAKFSSTFQIDKHQDYTLKLINIEKSSLDTIRTLHQTIKTLRTALYKSKSELSLLKVQVHDEKSYANTIEILALENHILKNKFTTTQFGKDVEEKLISEIMSNKDDKTGSNELDKKDEKVVEGIEERVEESNENTETDVSLELNELETNSKDTTSNDVSEEQVSQENKKQEEVPNMTTASQTNLHEDNLIKEEDEDTESIKESRNMPFLLLGE</sequence>
<dbReference type="GeneID" id="113470706"/>
<accession>A0A3Q0J9P7</accession>
<evidence type="ECO:0000313" key="2">
    <source>
        <dbReference type="Proteomes" id="UP000079169"/>
    </source>
</evidence>
<protein>
    <submittedName>
        <fullName evidence="3">Uncharacterized protein LOC113470706</fullName>
    </submittedName>
</protein>
<evidence type="ECO:0000256" key="1">
    <source>
        <dbReference type="SAM" id="MobiDB-lite"/>
    </source>
</evidence>
<proteinExistence type="predicted"/>
<dbReference type="PaxDb" id="121845-A0A3Q0J9P7"/>
<feature type="compositionally biased region" description="Polar residues" evidence="1">
    <location>
        <begin position="159"/>
        <end position="173"/>
    </location>
</feature>
<name>A0A3Q0J9P7_DIACI</name>
<reference evidence="3" key="1">
    <citation type="submission" date="2025-08" db="UniProtKB">
        <authorList>
            <consortium name="RefSeq"/>
        </authorList>
    </citation>
    <scope>IDENTIFICATION</scope>
</reference>
<organism evidence="2 3">
    <name type="scientific">Diaphorina citri</name>
    <name type="common">Asian citrus psyllid</name>
    <dbReference type="NCBI Taxonomy" id="121845"/>
    <lineage>
        <taxon>Eukaryota</taxon>
        <taxon>Metazoa</taxon>
        <taxon>Ecdysozoa</taxon>
        <taxon>Arthropoda</taxon>
        <taxon>Hexapoda</taxon>
        <taxon>Insecta</taxon>
        <taxon>Pterygota</taxon>
        <taxon>Neoptera</taxon>
        <taxon>Paraneoptera</taxon>
        <taxon>Hemiptera</taxon>
        <taxon>Sternorrhyncha</taxon>
        <taxon>Psylloidea</taxon>
        <taxon>Psyllidae</taxon>
        <taxon>Diaphorininae</taxon>
        <taxon>Diaphorina</taxon>
    </lineage>
</organism>
<dbReference type="RefSeq" id="XP_026685156.1">
    <property type="nucleotide sequence ID" value="XM_026829355.1"/>
</dbReference>
<dbReference type="KEGG" id="dci:113470706"/>
<dbReference type="STRING" id="121845.A0A3Q0J9P7"/>
<gene>
    <name evidence="3" type="primary">LOC113470706</name>
</gene>
<keyword evidence="2" id="KW-1185">Reference proteome</keyword>
<feature type="region of interest" description="Disordered" evidence="1">
    <location>
        <begin position="132"/>
        <end position="221"/>
    </location>
</feature>
<evidence type="ECO:0000313" key="3">
    <source>
        <dbReference type="RefSeq" id="XP_026685156.1"/>
    </source>
</evidence>
<dbReference type="AlphaFoldDB" id="A0A3Q0J9P7"/>
<dbReference type="Proteomes" id="UP000079169">
    <property type="component" value="Unplaced"/>
</dbReference>